<dbReference type="Pfam" id="PF03765">
    <property type="entry name" value="CRAL_TRIO_N"/>
    <property type="match status" value="1"/>
</dbReference>
<dbReference type="PROSITE" id="PS50191">
    <property type="entry name" value="CRAL_TRIO"/>
    <property type="match status" value="1"/>
</dbReference>
<evidence type="ECO:0000313" key="3">
    <source>
        <dbReference type="Proteomes" id="UP000094527"/>
    </source>
</evidence>
<accession>A0A1D2MV07</accession>
<dbReference type="STRING" id="48709.A0A1D2MV07"/>
<dbReference type="Gene3D" id="3.40.525.10">
    <property type="entry name" value="CRAL-TRIO lipid binding domain"/>
    <property type="match status" value="1"/>
</dbReference>
<organism evidence="2 3">
    <name type="scientific">Orchesella cincta</name>
    <name type="common">Springtail</name>
    <name type="synonym">Podura cincta</name>
    <dbReference type="NCBI Taxonomy" id="48709"/>
    <lineage>
        <taxon>Eukaryota</taxon>
        <taxon>Metazoa</taxon>
        <taxon>Ecdysozoa</taxon>
        <taxon>Arthropoda</taxon>
        <taxon>Hexapoda</taxon>
        <taxon>Collembola</taxon>
        <taxon>Entomobryomorpha</taxon>
        <taxon>Entomobryoidea</taxon>
        <taxon>Orchesellidae</taxon>
        <taxon>Orchesellinae</taxon>
        <taxon>Orchesella</taxon>
    </lineage>
</organism>
<dbReference type="SMART" id="SM01100">
    <property type="entry name" value="CRAL_TRIO_N"/>
    <property type="match status" value="1"/>
</dbReference>
<evidence type="ECO:0000313" key="2">
    <source>
        <dbReference type="EMBL" id="ODM96741.1"/>
    </source>
</evidence>
<dbReference type="InterPro" id="IPR036865">
    <property type="entry name" value="CRAL-TRIO_dom_sf"/>
</dbReference>
<keyword evidence="3" id="KW-1185">Reference proteome</keyword>
<dbReference type="InterPro" id="IPR001251">
    <property type="entry name" value="CRAL-TRIO_dom"/>
</dbReference>
<sequence>MVSVVWFTAVEKELVKKLRERVRNELPATELSKSEQDQDAFLLRWLRARDLNLDKAENMLLNALKWRKENNVDNSLNHPIAQDPFFVENYRWAFAGADKEGRPVVIVPFHKWDYRKLTAHNKSPEEFLAFNNYYFEAVSDNIRTQNERRPPGKPPVTQFMIICDLYQYPSSQLLNLSALRKWLKMAGTYEAYYPELLYKAIFLNCPLYFQYMLNMFKSVIAPKTISKFNCYTSVEEWQKDVENFVDPSILPKQYGGTNPISPFL</sequence>
<dbReference type="CDD" id="cd00170">
    <property type="entry name" value="SEC14"/>
    <property type="match status" value="1"/>
</dbReference>
<dbReference type="AlphaFoldDB" id="A0A1D2MV07"/>
<dbReference type="PRINTS" id="PR00180">
    <property type="entry name" value="CRETINALDHBP"/>
</dbReference>
<dbReference type="OMA" id="INCPSIF"/>
<name>A0A1D2MV07_ORCCI</name>
<gene>
    <name evidence="2" type="ORF">Ocin01_09938</name>
</gene>
<dbReference type="PANTHER" id="PTHR23324">
    <property type="entry name" value="SEC14 RELATED PROTEIN"/>
    <property type="match status" value="1"/>
</dbReference>
<comment type="caution">
    <text evidence="2">The sequence shown here is derived from an EMBL/GenBank/DDBJ whole genome shotgun (WGS) entry which is preliminary data.</text>
</comment>
<dbReference type="InterPro" id="IPR036273">
    <property type="entry name" value="CRAL/TRIO_N_dom_sf"/>
</dbReference>
<dbReference type="SUPFAM" id="SSF52087">
    <property type="entry name" value="CRAL/TRIO domain"/>
    <property type="match status" value="1"/>
</dbReference>
<dbReference type="Pfam" id="PF00650">
    <property type="entry name" value="CRAL_TRIO"/>
    <property type="match status" value="1"/>
</dbReference>
<protein>
    <submittedName>
        <fullName evidence="2">Patellin-4</fullName>
    </submittedName>
</protein>
<dbReference type="SUPFAM" id="SSF46938">
    <property type="entry name" value="CRAL/TRIO N-terminal domain"/>
    <property type="match status" value="1"/>
</dbReference>
<reference evidence="2 3" key="1">
    <citation type="journal article" date="2016" name="Genome Biol. Evol.">
        <title>Gene Family Evolution Reflects Adaptation to Soil Environmental Stressors in the Genome of the Collembolan Orchesella cincta.</title>
        <authorList>
            <person name="Faddeeva-Vakhrusheva A."/>
            <person name="Derks M.F."/>
            <person name="Anvar S.Y."/>
            <person name="Agamennone V."/>
            <person name="Suring W."/>
            <person name="Smit S."/>
            <person name="van Straalen N.M."/>
            <person name="Roelofs D."/>
        </authorList>
    </citation>
    <scope>NUCLEOTIDE SEQUENCE [LARGE SCALE GENOMIC DNA]</scope>
    <source>
        <tissue evidence="2">Mixed pool</tissue>
    </source>
</reference>
<dbReference type="InterPro" id="IPR051064">
    <property type="entry name" value="SEC14/CRAL-TRIO_domain"/>
</dbReference>
<dbReference type="PANTHER" id="PTHR23324:SF83">
    <property type="entry name" value="SEC14-LIKE PROTEIN 2"/>
    <property type="match status" value="1"/>
</dbReference>
<dbReference type="OrthoDB" id="1434354at2759"/>
<feature type="domain" description="CRAL-TRIO" evidence="1">
    <location>
        <begin position="82"/>
        <end position="262"/>
    </location>
</feature>
<dbReference type="EMBL" id="LJIJ01000508">
    <property type="protein sequence ID" value="ODM96741.1"/>
    <property type="molecule type" value="Genomic_DNA"/>
</dbReference>
<evidence type="ECO:0000259" key="1">
    <source>
        <dbReference type="PROSITE" id="PS50191"/>
    </source>
</evidence>
<dbReference type="Proteomes" id="UP000094527">
    <property type="component" value="Unassembled WGS sequence"/>
</dbReference>
<dbReference type="GO" id="GO:0005737">
    <property type="term" value="C:cytoplasm"/>
    <property type="evidence" value="ECO:0007669"/>
    <property type="project" value="TreeGrafter"/>
</dbReference>
<dbReference type="SMART" id="SM00516">
    <property type="entry name" value="SEC14"/>
    <property type="match status" value="1"/>
</dbReference>
<proteinExistence type="predicted"/>
<dbReference type="InterPro" id="IPR011074">
    <property type="entry name" value="CRAL/TRIO_N_dom"/>
</dbReference>